<sequence length="57" mass="6575">MPYVAKFLQKNLHGANCPNNLRTMEKTVENSKKLWECAKEPSMNLDKYNFKSAELAV</sequence>
<accession>A0ABY7D953</accession>
<keyword evidence="2" id="KW-1185">Reference proteome</keyword>
<name>A0ABY7D953_9BASI</name>
<evidence type="ECO:0000313" key="1">
    <source>
        <dbReference type="EMBL" id="WAQ91437.1"/>
    </source>
</evidence>
<reference evidence="1" key="1">
    <citation type="submission" date="2022-10" db="EMBL/GenBank/DDBJ databases">
        <title>Puccinia triticina Genome sequencing and assembly.</title>
        <authorList>
            <person name="Li C."/>
        </authorList>
    </citation>
    <scope>NUCLEOTIDE SEQUENCE</scope>
    <source>
        <strain evidence="1">Pt15</strain>
    </source>
</reference>
<gene>
    <name evidence="1" type="ORF">PtA15_14A321</name>
</gene>
<dbReference type="EMBL" id="CP110434">
    <property type="protein sequence ID" value="WAQ91437.1"/>
    <property type="molecule type" value="Genomic_DNA"/>
</dbReference>
<protein>
    <submittedName>
        <fullName evidence="1">Uncharacterized protein</fullName>
    </submittedName>
</protein>
<dbReference type="Proteomes" id="UP001164743">
    <property type="component" value="Chromosome 14A"/>
</dbReference>
<dbReference type="GeneID" id="77803920"/>
<organism evidence="1 2">
    <name type="scientific">Puccinia triticina</name>
    <dbReference type="NCBI Taxonomy" id="208348"/>
    <lineage>
        <taxon>Eukaryota</taxon>
        <taxon>Fungi</taxon>
        <taxon>Dikarya</taxon>
        <taxon>Basidiomycota</taxon>
        <taxon>Pucciniomycotina</taxon>
        <taxon>Pucciniomycetes</taxon>
        <taxon>Pucciniales</taxon>
        <taxon>Pucciniaceae</taxon>
        <taxon>Puccinia</taxon>
    </lineage>
</organism>
<proteinExistence type="predicted"/>
<dbReference type="RefSeq" id="XP_053026992.1">
    <property type="nucleotide sequence ID" value="XM_053163025.1"/>
</dbReference>
<evidence type="ECO:0000313" key="2">
    <source>
        <dbReference type="Proteomes" id="UP001164743"/>
    </source>
</evidence>